<dbReference type="Gene3D" id="3.20.20.70">
    <property type="entry name" value="Aldolase class I"/>
    <property type="match status" value="1"/>
</dbReference>
<evidence type="ECO:0000256" key="1">
    <source>
        <dbReference type="ARBA" id="ARBA00004816"/>
    </source>
</evidence>
<evidence type="ECO:0000313" key="8">
    <source>
        <dbReference type="EMBL" id="MBK0397130.1"/>
    </source>
</evidence>
<comment type="caution">
    <text evidence="8">The sequence shown here is derived from an EMBL/GenBank/DDBJ whole genome shotgun (WGS) entry which is preliminary data.</text>
</comment>
<dbReference type="RefSeq" id="WP_200523131.1">
    <property type="nucleotide sequence ID" value="NZ_JAEHNZ010000004.1"/>
</dbReference>
<reference evidence="8 9" key="1">
    <citation type="journal article" date="2021" name="Pathogens">
        <title>Isolation and Characterization of Kingella bonacorsii sp. nov., A Novel Kingella Species Detected in a Stable Periodontitis Subject.</title>
        <authorList>
            <person name="Antezack A."/>
            <person name="Boxberger M."/>
            <person name="Rolland C."/>
            <person name="Monnet-Corti V."/>
            <person name="La Scola B."/>
        </authorList>
    </citation>
    <scope>NUCLEOTIDE SEQUENCE [LARGE SCALE GENOMIC DNA]</scope>
    <source>
        <strain evidence="8 9">Marseille-Q4569</strain>
    </source>
</reference>
<evidence type="ECO:0000256" key="2">
    <source>
        <dbReference type="ARBA" id="ARBA00009473"/>
    </source>
</evidence>
<comment type="catalytic activity">
    <reaction evidence="6">
        <text>2-deoxy-D-ribose 5-phosphate = D-glyceraldehyde 3-phosphate + acetaldehyde</text>
        <dbReference type="Rhea" id="RHEA:12821"/>
        <dbReference type="ChEBI" id="CHEBI:15343"/>
        <dbReference type="ChEBI" id="CHEBI:59776"/>
        <dbReference type="ChEBI" id="CHEBI:62877"/>
        <dbReference type="EC" id="4.1.2.4"/>
    </reaction>
</comment>
<evidence type="ECO:0000256" key="7">
    <source>
        <dbReference type="NCBIfam" id="TIGR00126"/>
    </source>
</evidence>
<dbReference type="PANTHER" id="PTHR10889:SF3">
    <property type="entry name" value="DEOXYRIBOSE-PHOSPHATE ALDOLASE"/>
    <property type="match status" value="1"/>
</dbReference>
<dbReference type="InterPro" id="IPR002915">
    <property type="entry name" value="DeoC/FbaB/LacD_aldolase"/>
</dbReference>
<evidence type="ECO:0000256" key="5">
    <source>
        <dbReference type="ARBA" id="ARBA00023270"/>
    </source>
</evidence>
<dbReference type="EC" id="4.1.2.4" evidence="3 7"/>
<protein>
    <recommendedName>
        <fullName evidence="3 7">Deoxyribose-phosphate aldolase</fullName>
        <ecNumber evidence="3 7">4.1.2.4</ecNumber>
    </recommendedName>
</protein>
<dbReference type="Proteomes" id="UP000614058">
    <property type="component" value="Unassembled WGS sequence"/>
</dbReference>
<evidence type="ECO:0000256" key="6">
    <source>
        <dbReference type="ARBA" id="ARBA00048791"/>
    </source>
</evidence>
<gene>
    <name evidence="8" type="primary">deoC</name>
    <name evidence="8" type="ORF">JDW22_11215</name>
</gene>
<dbReference type="Pfam" id="PF01791">
    <property type="entry name" value="DeoC"/>
    <property type="match status" value="1"/>
</dbReference>
<dbReference type="GO" id="GO:0004139">
    <property type="term" value="F:deoxyribose-phosphate aldolase activity"/>
    <property type="evidence" value="ECO:0007669"/>
    <property type="project" value="UniProtKB-EC"/>
</dbReference>
<organism evidence="8 9">
    <name type="scientific">Kingella bonacorsii</name>
    <dbReference type="NCBI Taxonomy" id="2796361"/>
    <lineage>
        <taxon>Bacteria</taxon>
        <taxon>Pseudomonadati</taxon>
        <taxon>Pseudomonadota</taxon>
        <taxon>Betaproteobacteria</taxon>
        <taxon>Neisseriales</taxon>
        <taxon>Neisseriaceae</taxon>
        <taxon>Kingella</taxon>
    </lineage>
</organism>
<dbReference type="PANTHER" id="PTHR10889">
    <property type="entry name" value="DEOXYRIBOSE-PHOSPHATE ALDOLASE"/>
    <property type="match status" value="1"/>
</dbReference>
<dbReference type="SMART" id="SM01133">
    <property type="entry name" value="DeoC"/>
    <property type="match status" value="1"/>
</dbReference>
<keyword evidence="5" id="KW-0704">Schiff base</keyword>
<proteinExistence type="inferred from homology"/>
<keyword evidence="4 8" id="KW-0456">Lyase</keyword>
<dbReference type="EMBL" id="JAEHNZ010000004">
    <property type="protein sequence ID" value="MBK0397130.1"/>
    <property type="molecule type" value="Genomic_DNA"/>
</dbReference>
<name>A0ABS1BV06_9NEIS</name>
<accession>A0ABS1BV06</accession>
<dbReference type="PIRSF" id="PIRSF001357">
    <property type="entry name" value="DeoC"/>
    <property type="match status" value="1"/>
</dbReference>
<sequence length="239" mass="24659">MNISKAKILSLLDLTSLNDDDTPAVIDALCSNATQAIGKVAAVCVYPPFVAQSRARLPESSGINVATVVNFPTGNEPLADVLAQTQKALAEGANEIDLVFPYKALQQGNAAAGEAMCSQIATLVHRHSGSLKVILETGALSPAEIAQAAQIAIAAGADFLKTSTGKIAHGASLEASAILLEQIAQAKQPVGLKISGGVRDIATAQAYIAQAAAKMGEDWVQPENFRIGASSLLKELISC</sequence>
<dbReference type="InterPro" id="IPR011343">
    <property type="entry name" value="DeoC"/>
</dbReference>
<evidence type="ECO:0000256" key="3">
    <source>
        <dbReference type="ARBA" id="ARBA00012515"/>
    </source>
</evidence>
<evidence type="ECO:0000313" key="9">
    <source>
        <dbReference type="Proteomes" id="UP000614058"/>
    </source>
</evidence>
<dbReference type="SUPFAM" id="SSF51569">
    <property type="entry name" value="Aldolase"/>
    <property type="match status" value="1"/>
</dbReference>
<comment type="pathway">
    <text evidence="1">Carbohydrate degradation; 2-deoxy-D-ribose 1-phosphate degradation; D-glyceraldehyde 3-phosphate and acetaldehyde from 2-deoxy-alpha-D-ribose 1-phosphate: step 2/2.</text>
</comment>
<comment type="similarity">
    <text evidence="2">Belongs to the DeoC/FbaB aldolase family. DeoC type 2 subfamily.</text>
</comment>
<dbReference type="InterPro" id="IPR013785">
    <property type="entry name" value="Aldolase_TIM"/>
</dbReference>
<evidence type="ECO:0000256" key="4">
    <source>
        <dbReference type="ARBA" id="ARBA00023239"/>
    </source>
</evidence>
<keyword evidence="9" id="KW-1185">Reference proteome</keyword>
<dbReference type="NCBIfam" id="TIGR00126">
    <property type="entry name" value="deoC"/>
    <property type="match status" value="1"/>
</dbReference>